<evidence type="ECO:0000256" key="1">
    <source>
        <dbReference type="SAM" id="MobiDB-lite"/>
    </source>
</evidence>
<feature type="region of interest" description="Disordered" evidence="1">
    <location>
        <begin position="53"/>
        <end position="78"/>
    </location>
</feature>
<sequence length="78" mass="8058">MDGGANEVLRLKGHIPPPPPPSHTPHCTLSTTTKTTTTAAPFKVPKCPVPHSVAKLTPSPPPPQPPAINHTPASVLGH</sequence>
<dbReference type="EMBL" id="VSRR010048094">
    <property type="protein sequence ID" value="MPC78311.1"/>
    <property type="molecule type" value="Genomic_DNA"/>
</dbReference>
<dbReference type="AlphaFoldDB" id="A0A5B7HZ03"/>
<protein>
    <submittedName>
        <fullName evidence="2">Uncharacterized protein</fullName>
    </submittedName>
</protein>
<reference evidence="2 3" key="1">
    <citation type="submission" date="2019-05" db="EMBL/GenBank/DDBJ databases">
        <title>Another draft genome of Portunus trituberculatus and its Hox gene families provides insights of decapod evolution.</title>
        <authorList>
            <person name="Jeong J.-H."/>
            <person name="Song I."/>
            <person name="Kim S."/>
            <person name="Choi T."/>
            <person name="Kim D."/>
            <person name="Ryu S."/>
            <person name="Kim W."/>
        </authorList>
    </citation>
    <scope>NUCLEOTIDE SEQUENCE [LARGE SCALE GENOMIC DNA]</scope>
    <source>
        <tissue evidence="2">Muscle</tissue>
    </source>
</reference>
<evidence type="ECO:0000313" key="2">
    <source>
        <dbReference type="EMBL" id="MPC78311.1"/>
    </source>
</evidence>
<evidence type="ECO:0000313" key="3">
    <source>
        <dbReference type="Proteomes" id="UP000324222"/>
    </source>
</evidence>
<keyword evidence="3" id="KW-1185">Reference proteome</keyword>
<gene>
    <name evidence="2" type="ORF">E2C01_072795</name>
</gene>
<name>A0A5B7HZ03_PORTR</name>
<accession>A0A5B7HZ03</accession>
<feature type="region of interest" description="Disordered" evidence="1">
    <location>
        <begin position="1"/>
        <end position="26"/>
    </location>
</feature>
<proteinExistence type="predicted"/>
<dbReference type="Proteomes" id="UP000324222">
    <property type="component" value="Unassembled WGS sequence"/>
</dbReference>
<comment type="caution">
    <text evidence="2">The sequence shown here is derived from an EMBL/GenBank/DDBJ whole genome shotgun (WGS) entry which is preliminary data.</text>
</comment>
<organism evidence="2 3">
    <name type="scientific">Portunus trituberculatus</name>
    <name type="common">Swimming crab</name>
    <name type="synonym">Neptunus trituberculatus</name>
    <dbReference type="NCBI Taxonomy" id="210409"/>
    <lineage>
        <taxon>Eukaryota</taxon>
        <taxon>Metazoa</taxon>
        <taxon>Ecdysozoa</taxon>
        <taxon>Arthropoda</taxon>
        <taxon>Crustacea</taxon>
        <taxon>Multicrustacea</taxon>
        <taxon>Malacostraca</taxon>
        <taxon>Eumalacostraca</taxon>
        <taxon>Eucarida</taxon>
        <taxon>Decapoda</taxon>
        <taxon>Pleocyemata</taxon>
        <taxon>Brachyura</taxon>
        <taxon>Eubrachyura</taxon>
        <taxon>Portunoidea</taxon>
        <taxon>Portunidae</taxon>
        <taxon>Portuninae</taxon>
        <taxon>Portunus</taxon>
    </lineage>
</organism>